<evidence type="ECO:0000313" key="3">
    <source>
        <dbReference type="EMBL" id="QNM10073.1"/>
    </source>
</evidence>
<keyword evidence="2" id="KW-1133">Transmembrane helix</keyword>
<dbReference type="SUPFAM" id="SSF82866">
    <property type="entry name" value="Multidrug efflux transporter AcrB transmembrane domain"/>
    <property type="match status" value="2"/>
</dbReference>
<keyword evidence="4" id="KW-1185">Reference proteome</keyword>
<dbReference type="GO" id="GO:0005886">
    <property type="term" value="C:plasma membrane"/>
    <property type="evidence" value="ECO:0007669"/>
    <property type="project" value="TreeGrafter"/>
</dbReference>
<feature type="transmembrane region" description="Helical" evidence="2">
    <location>
        <begin position="698"/>
        <end position="718"/>
    </location>
</feature>
<dbReference type="SUPFAM" id="SSF82714">
    <property type="entry name" value="Multidrug efflux transporter AcrB TolC docking domain, DN and DC subdomains"/>
    <property type="match status" value="2"/>
</dbReference>
<feature type="region of interest" description="Disordered" evidence="1">
    <location>
        <begin position="226"/>
        <end position="250"/>
    </location>
</feature>
<dbReference type="Proteomes" id="UP000515860">
    <property type="component" value="Chromosome"/>
</dbReference>
<dbReference type="Gene3D" id="1.20.1640.10">
    <property type="entry name" value="Multidrug efflux transporter AcrB transmembrane domain"/>
    <property type="match status" value="3"/>
</dbReference>
<feature type="transmembrane region" description="Helical" evidence="2">
    <location>
        <begin position="724"/>
        <end position="749"/>
    </location>
</feature>
<dbReference type="PANTHER" id="PTHR32063">
    <property type="match status" value="1"/>
</dbReference>
<feature type="transmembrane region" description="Helical" evidence="2">
    <location>
        <begin position="1246"/>
        <end position="1270"/>
    </location>
</feature>
<dbReference type="InterPro" id="IPR001036">
    <property type="entry name" value="Acrflvin-R"/>
</dbReference>
<dbReference type="Gene3D" id="3.30.2090.10">
    <property type="entry name" value="Multidrug efflux transporter AcrB TolC docking domain, DN and DC subdomains"/>
    <property type="match status" value="3"/>
</dbReference>
<feature type="transmembrane region" description="Helical" evidence="2">
    <location>
        <begin position="1220"/>
        <end position="1240"/>
    </location>
</feature>
<dbReference type="SUPFAM" id="SSF82693">
    <property type="entry name" value="Multidrug efflux transporter AcrB pore domain, PN1, PN2, PC1 and PC2 subdomains"/>
    <property type="match status" value="2"/>
</dbReference>
<dbReference type="RefSeq" id="WP_249329543.1">
    <property type="nucleotide sequence ID" value="NZ_CP060635.1"/>
</dbReference>
<evidence type="ECO:0000256" key="2">
    <source>
        <dbReference type="SAM" id="Phobius"/>
    </source>
</evidence>
<evidence type="ECO:0000313" key="4">
    <source>
        <dbReference type="Proteomes" id="UP000515860"/>
    </source>
</evidence>
<feature type="transmembrane region" description="Helical" evidence="2">
    <location>
        <begin position="1323"/>
        <end position="1349"/>
    </location>
</feature>
<dbReference type="Gene3D" id="3.30.70.1440">
    <property type="entry name" value="Multidrug efflux transporter AcrB pore domain"/>
    <property type="match status" value="1"/>
</dbReference>
<gene>
    <name evidence="3" type="ORF">H9Q79_07330</name>
</gene>
<dbReference type="GO" id="GO:0042910">
    <property type="term" value="F:xenobiotic transmembrane transporter activity"/>
    <property type="evidence" value="ECO:0007669"/>
    <property type="project" value="TreeGrafter"/>
</dbReference>
<accession>A0A7G9GGZ1</accession>
<sequence length="1388" mass="149473">MLSKFSVKKPYTVIVGLVLIVVLGIVSFQRMTTDLLPDINLPYAIVITAYPGASPSQVEEAVTKPVEQSMATVSNIKKVQSVSQENMSMVILEFAQTTDMDSVSLEMRELLDQIGSYWDDSVGNPIIMKVNPEMMPVMVAAVEKDGSDSLALTEYVKSSLEGDIESLEGVASVESSGEVEESVQVILRQEKIDQVNQKVREAVASQFLEGEAQLLDAQTELNDAKDQLESGTSQLESGREEAGSQLAGAQSQLSAKQNELLKTELDLDNKISEATSKRSELQAQRESLAAQRETLQDSLAALDALPGQITALEEQLAALDGGIDAIDSLLSDQSQISQLAALKGEIDALKAKGDSLTPEEQARLAALEEQYAAASGILSQMGIGDFTDAASLNAALQAKRAEMTASRTVLQGTLEQMLELSQDTEKRQQLVDGIGKTDEGLAALDTGLEQLNSALGQMESAKQQISGGQTMLSDALGELNRQQISAVVEMAGASAQLAVGQAQLEEGQSQLDTGREQLEEQKEAALDGADLSSKITVDMITQILTAQNFTMPAGYVTENGIQYLIRVGDKFQSQEEMESLVLMDLGLDGLEPVRLTDVADVVLTDNSSEVYAKINGQDGLLLTIQKQTGYSTGDVSGRLNDFFRELQEEDPAVHVTALMDQGIYIDMVVNSVLQNLGMGAVLAVLILFLFLRDIRPTAVVACSIPISVLTAVVLMYFSGITLNVISLSGLALGVGMLVDNSIVVIENIYRLHNLGIPVRKAAVQGAKQMSGAIIASTLTTVCVFLPIVFTEGITRQLFVDMGLTIAYSLLASLVIALTFVPMAASGILKKQKKKAPGFMEKLLKVYEKAAWFSLRHKAVVLLGAVALLAVSMYAAVSKGFSFMPEMESTQASVTVTMPKGTSTEDIGKMTDEVMNRLSSLEDVEEIGAMVSSGGSMSMMGGGSSSANTSMLYLILSEQKQLSGDELEQAILDQTQDLDCEIEVSASMMDMSALGGSGISVEIKGKDLDTLQKIAGDVSALIEATEGTREVDDGLEETTDELRVSVKKEEAAKHNLTVGQVYQQIRSKLAEQSAVTSLSTDSDEYDVNVYDEAQKQYGREDIRKLTVTAAKPDGTTEEIPILELADFTDGKGLASITRDSQSRYLTVSAMVDEEHNVTKVSEAVQKALEDYEMPAGYTYEMAGEDATISSAMDDMILMLLLALVFMYLIMVAQFQSLLSPFIVMFTIPLAFTGGFLALLAARMEVSIISMIGFVMLCGIIVNNGIVLVDYINQLRAAGMEKRQAIVTAGKTRMRPIMMTALTTILGLATMAVGFGIGADMTQPMAVVVIGGLLYGTLLTLFVVPCIYDIFNRKSYQVIRDEELDAADEELDMMSEINLAGYLDGQGRKE</sequence>
<dbReference type="Gene3D" id="3.30.70.1430">
    <property type="entry name" value="Multidrug efflux transporter AcrB pore domain"/>
    <property type="match status" value="2"/>
</dbReference>
<dbReference type="PANTHER" id="PTHR32063:SF0">
    <property type="entry name" value="SWARMING MOTILITY PROTEIN SWRC"/>
    <property type="match status" value="1"/>
</dbReference>
<feature type="transmembrane region" description="Helical" evidence="2">
    <location>
        <begin position="1295"/>
        <end position="1317"/>
    </location>
</feature>
<dbReference type="Gene3D" id="3.30.70.1320">
    <property type="entry name" value="Multidrug efflux transporter AcrB pore domain like"/>
    <property type="match status" value="2"/>
</dbReference>
<organism evidence="3 4">
    <name type="scientific">Wansuia hejianensis</name>
    <dbReference type="NCBI Taxonomy" id="2763667"/>
    <lineage>
        <taxon>Bacteria</taxon>
        <taxon>Bacillati</taxon>
        <taxon>Bacillota</taxon>
        <taxon>Clostridia</taxon>
        <taxon>Lachnospirales</taxon>
        <taxon>Lachnospiraceae</taxon>
        <taxon>Wansuia</taxon>
    </lineage>
</organism>
<feature type="transmembrane region" description="Helical" evidence="2">
    <location>
        <begin position="770"/>
        <end position="789"/>
    </location>
</feature>
<reference evidence="3 4" key="1">
    <citation type="submission" date="2020-08" db="EMBL/GenBank/DDBJ databases">
        <authorList>
            <person name="Liu C."/>
            <person name="Sun Q."/>
        </authorList>
    </citation>
    <scope>NUCLEOTIDE SEQUENCE [LARGE SCALE GENOMIC DNA]</scope>
    <source>
        <strain evidence="3 4">NSJ-29</strain>
    </source>
</reference>
<feature type="transmembrane region" description="Helical" evidence="2">
    <location>
        <begin position="672"/>
        <end position="691"/>
    </location>
</feature>
<keyword evidence="2" id="KW-0812">Transmembrane</keyword>
<protein>
    <submittedName>
        <fullName evidence="3">Efflux RND transporter permease subunit</fullName>
    </submittedName>
</protein>
<keyword evidence="2" id="KW-0472">Membrane</keyword>
<feature type="transmembrane region" description="Helical" evidence="2">
    <location>
        <begin position="858"/>
        <end position="876"/>
    </location>
</feature>
<dbReference type="EMBL" id="CP060635">
    <property type="protein sequence ID" value="QNM10073.1"/>
    <property type="molecule type" value="Genomic_DNA"/>
</dbReference>
<feature type="transmembrane region" description="Helical" evidence="2">
    <location>
        <begin position="1194"/>
        <end position="1213"/>
    </location>
</feature>
<name>A0A7G9GGZ1_9FIRM</name>
<feature type="transmembrane region" description="Helical" evidence="2">
    <location>
        <begin position="801"/>
        <end position="824"/>
    </location>
</feature>
<dbReference type="Pfam" id="PF00873">
    <property type="entry name" value="ACR_tran"/>
    <property type="match status" value="2"/>
</dbReference>
<proteinExistence type="predicted"/>
<dbReference type="InterPro" id="IPR027463">
    <property type="entry name" value="AcrB_DN_DC_subdom"/>
</dbReference>
<dbReference type="KEGG" id="whj:H9Q79_07330"/>
<evidence type="ECO:0000256" key="1">
    <source>
        <dbReference type="SAM" id="MobiDB-lite"/>
    </source>
</evidence>